<dbReference type="CDD" id="cd11613">
    <property type="entry name" value="SAF_AH_GD"/>
    <property type="match status" value="1"/>
</dbReference>
<dbReference type="InterPro" id="IPR052172">
    <property type="entry name" value="UxaA_altronate/galactarate_dh"/>
</dbReference>
<dbReference type="GO" id="GO:0016829">
    <property type="term" value="F:lyase activity"/>
    <property type="evidence" value="ECO:0007669"/>
    <property type="project" value="UniProtKB-KW"/>
</dbReference>
<evidence type="ECO:0000259" key="2">
    <source>
        <dbReference type="SMART" id="SM00858"/>
    </source>
</evidence>
<gene>
    <name evidence="3" type="ORF">GCM10011499_31980</name>
</gene>
<name>A0A916W1P7_9HYPH</name>
<keyword evidence="4" id="KW-1185">Reference proteome</keyword>
<dbReference type="Gene3D" id="2.30.130.110">
    <property type="match status" value="1"/>
</dbReference>
<evidence type="ECO:0000313" key="4">
    <source>
        <dbReference type="Proteomes" id="UP000596977"/>
    </source>
</evidence>
<dbReference type="PANTHER" id="PTHR30536:SF5">
    <property type="entry name" value="ALTRONATE DEHYDRATASE"/>
    <property type="match status" value="1"/>
</dbReference>
<feature type="domain" description="SAF" evidence="2">
    <location>
        <begin position="13"/>
        <end position="84"/>
    </location>
</feature>
<organism evidence="3 4">
    <name type="scientific">Pelagibacterium lentulum</name>
    <dbReference type="NCBI Taxonomy" id="2029865"/>
    <lineage>
        <taxon>Bacteria</taxon>
        <taxon>Pseudomonadati</taxon>
        <taxon>Pseudomonadota</taxon>
        <taxon>Alphaproteobacteria</taxon>
        <taxon>Hyphomicrobiales</taxon>
        <taxon>Devosiaceae</taxon>
        <taxon>Pelagibacterium</taxon>
    </lineage>
</organism>
<proteinExistence type="predicted"/>
<dbReference type="SMART" id="SM00858">
    <property type="entry name" value="SAF"/>
    <property type="match status" value="1"/>
</dbReference>
<accession>A0A916W1P7</accession>
<evidence type="ECO:0000313" key="3">
    <source>
        <dbReference type="EMBL" id="GGA59438.1"/>
    </source>
</evidence>
<dbReference type="GO" id="GO:0019698">
    <property type="term" value="P:D-galacturonate catabolic process"/>
    <property type="evidence" value="ECO:0007669"/>
    <property type="project" value="TreeGrafter"/>
</dbReference>
<reference evidence="3 4" key="1">
    <citation type="journal article" date="2014" name="Int. J. Syst. Evol. Microbiol.">
        <title>Complete genome sequence of Corynebacterium casei LMG S-19264T (=DSM 44701T), isolated from a smear-ripened cheese.</title>
        <authorList>
            <consortium name="US DOE Joint Genome Institute (JGI-PGF)"/>
            <person name="Walter F."/>
            <person name="Albersmeier A."/>
            <person name="Kalinowski J."/>
            <person name="Ruckert C."/>
        </authorList>
    </citation>
    <scope>NUCLEOTIDE SEQUENCE [LARGE SCALE GENOMIC DNA]</scope>
    <source>
        <strain evidence="3 4">CGMCC 1.15896</strain>
    </source>
</reference>
<evidence type="ECO:0000256" key="1">
    <source>
        <dbReference type="ARBA" id="ARBA00023239"/>
    </source>
</evidence>
<keyword evidence="3" id="KW-0378">Hydrolase</keyword>
<dbReference type="Proteomes" id="UP000596977">
    <property type="component" value="Unassembled WGS sequence"/>
</dbReference>
<dbReference type="InterPro" id="IPR044144">
    <property type="entry name" value="SAF_UxaA/GarD"/>
</dbReference>
<dbReference type="EMBL" id="BMKB01000005">
    <property type="protein sequence ID" value="GGA59438.1"/>
    <property type="molecule type" value="Genomic_DNA"/>
</dbReference>
<dbReference type="InterPro" id="IPR013974">
    <property type="entry name" value="SAF"/>
</dbReference>
<dbReference type="Pfam" id="PF08666">
    <property type="entry name" value="SAF"/>
    <property type="match status" value="1"/>
</dbReference>
<dbReference type="GO" id="GO:0016787">
    <property type="term" value="F:hydrolase activity"/>
    <property type="evidence" value="ECO:0007669"/>
    <property type="project" value="UniProtKB-KW"/>
</dbReference>
<dbReference type="PANTHER" id="PTHR30536">
    <property type="entry name" value="ALTRONATE/GALACTARATE DEHYDRATASE"/>
    <property type="match status" value="1"/>
</dbReference>
<sequence length="101" mass="10809">MTDSRLLLLAPDDNVLVARQSIDQGTILEIEGHTIALAVALGIGHKVARKPISSGEKVLKYGAPIGSATALIAVGEHVHIHNMQSDYTTTHVIERPDRAHS</sequence>
<protein>
    <submittedName>
        <fullName evidence="3">Hydrolase</fullName>
    </submittedName>
</protein>
<dbReference type="RefSeq" id="WP_206513471.1">
    <property type="nucleotide sequence ID" value="NZ_BMKB01000005.1"/>
</dbReference>
<keyword evidence="1" id="KW-0456">Lyase</keyword>
<comment type="caution">
    <text evidence="3">The sequence shown here is derived from an EMBL/GenBank/DDBJ whole genome shotgun (WGS) entry which is preliminary data.</text>
</comment>
<dbReference type="AlphaFoldDB" id="A0A916W1P7"/>